<feature type="compositionally biased region" description="Low complexity" evidence="1">
    <location>
        <begin position="16"/>
        <end position="29"/>
    </location>
</feature>
<dbReference type="AlphaFoldDB" id="A0A176VIA9"/>
<evidence type="ECO:0000313" key="3">
    <source>
        <dbReference type="Proteomes" id="UP000077202"/>
    </source>
</evidence>
<feature type="compositionally biased region" description="Low complexity" evidence="1">
    <location>
        <begin position="46"/>
        <end position="56"/>
    </location>
</feature>
<dbReference type="Proteomes" id="UP000077202">
    <property type="component" value="Unassembled WGS sequence"/>
</dbReference>
<protein>
    <submittedName>
        <fullName evidence="2">Uncharacterized protein</fullName>
    </submittedName>
</protein>
<accession>A0A176VIA9</accession>
<name>A0A176VIA9_MARPO</name>
<feature type="region of interest" description="Disordered" evidence="1">
    <location>
        <begin position="1"/>
        <end position="91"/>
    </location>
</feature>
<gene>
    <name evidence="2" type="ORF">AXG93_3818s1410</name>
</gene>
<comment type="caution">
    <text evidence="2">The sequence shown here is derived from an EMBL/GenBank/DDBJ whole genome shotgun (WGS) entry which is preliminary data.</text>
</comment>
<dbReference type="EMBL" id="LVLJ01003675">
    <property type="protein sequence ID" value="OAE20143.1"/>
    <property type="molecule type" value="Genomic_DNA"/>
</dbReference>
<evidence type="ECO:0000256" key="1">
    <source>
        <dbReference type="SAM" id="MobiDB-lite"/>
    </source>
</evidence>
<feature type="compositionally biased region" description="Basic and acidic residues" evidence="1">
    <location>
        <begin position="72"/>
        <end position="85"/>
    </location>
</feature>
<keyword evidence="3" id="KW-1185">Reference proteome</keyword>
<reference evidence="2" key="1">
    <citation type="submission" date="2016-03" db="EMBL/GenBank/DDBJ databases">
        <title>Mechanisms controlling the formation of the plant cell surface in tip-growing cells are functionally conserved among land plants.</title>
        <authorList>
            <person name="Honkanen S."/>
            <person name="Jones V.A."/>
            <person name="Morieri G."/>
            <person name="Champion C."/>
            <person name="Hetherington A.J."/>
            <person name="Kelly S."/>
            <person name="Saint-Marcoux D."/>
            <person name="Proust H."/>
            <person name="Prescott H."/>
            <person name="Dolan L."/>
        </authorList>
    </citation>
    <scope>NUCLEOTIDE SEQUENCE [LARGE SCALE GENOMIC DNA]</scope>
    <source>
        <tissue evidence="2">Whole gametophyte</tissue>
    </source>
</reference>
<evidence type="ECO:0000313" key="2">
    <source>
        <dbReference type="EMBL" id="OAE20143.1"/>
    </source>
</evidence>
<sequence length="116" mass="12641">MSRPEWQRKLLLLENSRSSQSSAEPTASSDRGPAPRTPDPSPRLGQQSLQASADLQAKTDRHGGGPPRGCKSRHEGGGLRRREGNLSRSSIPPIFGTLDILDTVLDTFNGRELKKL</sequence>
<organism evidence="2 3">
    <name type="scientific">Marchantia polymorpha subsp. ruderalis</name>
    <dbReference type="NCBI Taxonomy" id="1480154"/>
    <lineage>
        <taxon>Eukaryota</taxon>
        <taxon>Viridiplantae</taxon>
        <taxon>Streptophyta</taxon>
        <taxon>Embryophyta</taxon>
        <taxon>Marchantiophyta</taxon>
        <taxon>Marchantiopsida</taxon>
        <taxon>Marchantiidae</taxon>
        <taxon>Marchantiales</taxon>
        <taxon>Marchantiaceae</taxon>
        <taxon>Marchantia</taxon>
    </lineage>
</organism>
<proteinExistence type="predicted"/>